<dbReference type="AlphaFoldDB" id="A0A0D2A513"/>
<dbReference type="EMBL" id="KN847554">
    <property type="protein sequence ID" value="KIW01570.1"/>
    <property type="molecule type" value="Genomic_DNA"/>
</dbReference>
<reference evidence="2 3" key="1">
    <citation type="submission" date="2015-01" db="EMBL/GenBank/DDBJ databases">
        <title>The Genome Sequence of Ochroconis gallopava CBS43764.</title>
        <authorList>
            <consortium name="The Broad Institute Genomics Platform"/>
            <person name="Cuomo C."/>
            <person name="de Hoog S."/>
            <person name="Gorbushina A."/>
            <person name="Stielow B."/>
            <person name="Teixiera M."/>
            <person name="Abouelleil A."/>
            <person name="Chapman S.B."/>
            <person name="Priest M."/>
            <person name="Young S.K."/>
            <person name="Wortman J."/>
            <person name="Nusbaum C."/>
            <person name="Birren B."/>
        </authorList>
    </citation>
    <scope>NUCLEOTIDE SEQUENCE [LARGE SCALE GENOMIC DNA]</scope>
    <source>
        <strain evidence="2 3">CBS 43764</strain>
    </source>
</reference>
<evidence type="ECO:0008006" key="4">
    <source>
        <dbReference type="Google" id="ProtNLM"/>
    </source>
</evidence>
<feature type="compositionally biased region" description="Polar residues" evidence="1">
    <location>
        <begin position="389"/>
        <end position="402"/>
    </location>
</feature>
<dbReference type="HOGENOM" id="CLU_356865_0_0_1"/>
<evidence type="ECO:0000256" key="1">
    <source>
        <dbReference type="SAM" id="MobiDB-lite"/>
    </source>
</evidence>
<feature type="compositionally biased region" description="Basic and acidic residues" evidence="1">
    <location>
        <begin position="595"/>
        <end position="604"/>
    </location>
</feature>
<proteinExistence type="predicted"/>
<feature type="compositionally biased region" description="Basic and acidic residues" evidence="1">
    <location>
        <begin position="251"/>
        <end position="263"/>
    </location>
</feature>
<sequence length="786" mass="85181">MSFGFSVGDVLVCSKLAINAYTALKDAPKEFEGLRLEVLSLSATLRALAEEANSPNSIILLASPQRQESLRVLLDNCSKGLQQLHLLTKKFPSLGSPEKTKFLEHVRFSLQNKNGPRDKLAIHTASINIFLTSLTHSSLGRLEGLIKNALRGSAQKQQGSQTQFASAGYTNHIVLGDRSQAFNVQTPDVGSVSAVGSEDDVWASIGQDLSWEGIRAQDVKPFRDEIITYIRYLHNGGEPFWKRGSSSSEQEAMRKGRVEEKSRPAAYTRDATPHQRPDSRHSYPVSQAPPAYTAHAPYPVSQQLPLQQPSAPNRSSTSTTPSAGSALWAYRPPSQQPTPEDADYSSDDDHLTSRPAQNSNDDSNSDDGLTVVSPPALKPVLRRKEGQTALPNNSNAPPNQQEYGKLLNPGSVNHTESEFESQHSTVNQPVEQPQPQQGAGSFVSQSPSSFFGAPSGGFGAPSSSTFTESSPFGNPQASTSESLFGGYAPPVTASTDVSVGKRASSTSSGLFGSKPATGETLFGSNKPSTNQTSVRYGDASHSQVPVLFGKPAVNENEINEMAELFDHMFDVDDADVVIAQGIDEPLRNSSLPADSVHEYTEPQHGRSNSIAPESRPPHLTFGPSPLDEQKIFYSASSGSPQSLFSGDPIYFRMPPPVRPTDPLESKRACLTRVKTQLEMQLRRLYDAQHTGDGTVIRMLLNPGPGARPSPIHERVAYLRAAGAIVVDCDICRTPVPDKHWHCGLCAGGDWDCCLDCRMKGQGCPGRHALAERSARRWGGRDYWTNL</sequence>
<feature type="region of interest" description="Disordered" evidence="1">
    <location>
        <begin position="240"/>
        <end position="486"/>
    </location>
</feature>
<dbReference type="RefSeq" id="XP_016211439.1">
    <property type="nucleotide sequence ID" value="XM_016360762.1"/>
</dbReference>
<feature type="compositionally biased region" description="Low complexity" evidence="1">
    <location>
        <begin position="428"/>
        <end position="437"/>
    </location>
</feature>
<dbReference type="OrthoDB" id="5404564at2759"/>
<dbReference type="VEuPathDB" id="FungiDB:PV09_07044"/>
<feature type="compositionally biased region" description="Polar residues" evidence="1">
    <location>
        <begin position="522"/>
        <end position="534"/>
    </location>
</feature>
<evidence type="ECO:0000313" key="3">
    <source>
        <dbReference type="Proteomes" id="UP000053259"/>
    </source>
</evidence>
<keyword evidence="3" id="KW-1185">Reference proteome</keyword>
<accession>A0A0D2A513</accession>
<feature type="compositionally biased region" description="Low complexity" evidence="1">
    <location>
        <begin position="460"/>
        <end position="472"/>
    </location>
</feature>
<dbReference type="InParanoid" id="A0A0D2A513"/>
<feature type="region of interest" description="Disordered" evidence="1">
    <location>
        <begin position="498"/>
        <end position="540"/>
    </location>
</feature>
<feature type="compositionally biased region" description="Basic and acidic residues" evidence="1">
    <location>
        <begin position="271"/>
        <end position="281"/>
    </location>
</feature>
<feature type="compositionally biased region" description="Low complexity" evidence="1">
    <location>
        <begin position="288"/>
        <end position="320"/>
    </location>
</feature>
<feature type="region of interest" description="Disordered" evidence="1">
    <location>
        <begin position="586"/>
        <end position="621"/>
    </location>
</feature>
<dbReference type="Proteomes" id="UP000053259">
    <property type="component" value="Unassembled WGS sequence"/>
</dbReference>
<organism evidence="2 3">
    <name type="scientific">Verruconis gallopava</name>
    <dbReference type="NCBI Taxonomy" id="253628"/>
    <lineage>
        <taxon>Eukaryota</taxon>
        <taxon>Fungi</taxon>
        <taxon>Dikarya</taxon>
        <taxon>Ascomycota</taxon>
        <taxon>Pezizomycotina</taxon>
        <taxon>Dothideomycetes</taxon>
        <taxon>Pleosporomycetidae</taxon>
        <taxon>Venturiales</taxon>
        <taxon>Sympoventuriaceae</taxon>
        <taxon>Verruconis</taxon>
    </lineage>
</organism>
<dbReference type="GeneID" id="27315017"/>
<feature type="compositionally biased region" description="Polar residues" evidence="1">
    <location>
        <begin position="473"/>
        <end position="482"/>
    </location>
</feature>
<dbReference type="SUPFAM" id="SSF57850">
    <property type="entry name" value="RING/U-box"/>
    <property type="match status" value="1"/>
</dbReference>
<name>A0A0D2A513_9PEZI</name>
<protein>
    <recommendedName>
        <fullName evidence="4">Fungal N-terminal domain-containing protein</fullName>
    </recommendedName>
</protein>
<gene>
    <name evidence="2" type="ORF">PV09_07044</name>
</gene>
<evidence type="ECO:0000313" key="2">
    <source>
        <dbReference type="EMBL" id="KIW01570.1"/>
    </source>
</evidence>
<dbReference type="STRING" id="253628.A0A0D2A513"/>
<feature type="compositionally biased region" description="Polar residues" evidence="1">
    <location>
        <begin position="498"/>
        <end position="510"/>
    </location>
</feature>